<keyword evidence="1" id="KW-0812">Transmembrane</keyword>
<proteinExistence type="predicted"/>
<evidence type="ECO:0000313" key="4">
    <source>
        <dbReference type="Proteomes" id="UP000198432"/>
    </source>
</evidence>
<accession>A0A239H956</accession>
<dbReference type="EMBL" id="FZOQ01000013">
    <property type="protein sequence ID" value="SNS77792.1"/>
    <property type="molecule type" value="Genomic_DNA"/>
</dbReference>
<dbReference type="InterPro" id="IPR025665">
    <property type="entry name" value="Beta-barrel_OMP_2"/>
</dbReference>
<keyword evidence="1" id="KW-1133">Transmembrane helix</keyword>
<name>A0A239H956_9BACT</name>
<dbReference type="Pfam" id="PF13568">
    <property type="entry name" value="OMP_b-brl_2"/>
    <property type="match status" value="1"/>
</dbReference>
<keyword evidence="4" id="KW-1185">Reference proteome</keyword>
<evidence type="ECO:0000313" key="3">
    <source>
        <dbReference type="EMBL" id="SNS77792.1"/>
    </source>
</evidence>
<dbReference type="OrthoDB" id="891954at2"/>
<reference evidence="4" key="1">
    <citation type="submission" date="2017-06" db="EMBL/GenBank/DDBJ databases">
        <authorList>
            <person name="Varghese N."/>
            <person name="Submissions S."/>
        </authorList>
    </citation>
    <scope>NUCLEOTIDE SEQUENCE [LARGE SCALE GENOMIC DNA]</scope>
    <source>
        <strain evidence="4">NKM1</strain>
    </source>
</reference>
<evidence type="ECO:0000256" key="1">
    <source>
        <dbReference type="SAM" id="Phobius"/>
    </source>
</evidence>
<organism evidence="3 4">
    <name type="scientific">Pontibacter ummariensis</name>
    <dbReference type="NCBI Taxonomy" id="1610492"/>
    <lineage>
        <taxon>Bacteria</taxon>
        <taxon>Pseudomonadati</taxon>
        <taxon>Bacteroidota</taxon>
        <taxon>Cytophagia</taxon>
        <taxon>Cytophagales</taxon>
        <taxon>Hymenobacteraceae</taxon>
        <taxon>Pontibacter</taxon>
    </lineage>
</organism>
<keyword evidence="1" id="KW-0472">Membrane</keyword>
<dbReference type="RefSeq" id="WP_144266315.1">
    <property type="nucleotide sequence ID" value="NZ_FZOQ01000013.1"/>
</dbReference>
<protein>
    <recommendedName>
        <fullName evidence="2">Outer membrane protein beta-barrel domain-containing protein</fullName>
    </recommendedName>
</protein>
<feature type="transmembrane region" description="Helical" evidence="1">
    <location>
        <begin position="57"/>
        <end position="76"/>
    </location>
</feature>
<gene>
    <name evidence="3" type="ORF">SAMN06296052_11333</name>
</gene>
<dbReference type="AlphaFoldDB" id="A0A239H956"/>
<evidence type="ECO:0000259" key="2">
    <source>
        <dbReference type="Pfam" id="PF13568"/>
    </source>
</evidence>
<dbReference type="Proteomes" id="UP000198432">
    <property type="component" value="Unassembled WGS sequence"/>
</dbReference>
<sequence>MSSAANNMRGKLEEEFQRHMYDAEASPPADLWARIDHDLTVQENALYKKRVVFYRQLAAACLALLLLAGGFAAFYLSGGPAPGHTIAAVQPEKPASDAVVERQETVPAEPAAPRNETSALALAATPEERKQATVQRAGSTEGLGEAKRNAAALVQERKATSTAGLVRMALAQEIEARSEEGGSVEPLARGPKVEIGVAMSNLLYGSARQAIAAVPKDDFNKDKASSFAASGANPAGEKGFLELNKQVMDRVKAVEKDQEEMLLAFSKEAETTGKKDGQENSSESDRWSLGMAYMPSFFDQNVGISGQRMGIASSRMGLMPSDFSAVTASESRMDEARKEFSENTEPGFSFSFEVKTGFKLANKLKLLAGLGFSQNSARSRSSYVIEQFWDQPESGERVSPGPTTIFLPSISTNFATDSINVAKTDAFTVNYRYRHLIVPVGLQYEGKLGKEWFWYTGGGVAANILMGTTIMASTADVKDVNYDVGDESPFRKLQWSGNVSAGVGKRLSNNMSVTVGPEFRGYFDTLLANPEQAQAPQGRPYTVGLNMGVNYDLGKDKNSK</sequence>
<feature type="domain" description="Outer membrane protein beta-barrel" evidence="2">
    <location>
        <begin position="337"/>
        <end position="522"/>
    </location>
</feature>